<organism evidence="2 3">
    <name type="scientific">Pontibacter akesuensis</name>
    <dbReference type="NCBI Taxonomy" id="388950"/>
    <lineage>
        <taxon>Bacteria</taxon>
        <taxon>Pseudomonadati</taxon>
        <taxon>Bacteroidota</taxon>
        <taxon>Cytophagia</taxon>
        <taxon>Cytophagales</taxon>
        <taxon>Hymenobacteraceae</taxon>
        <taxon>Pontibacter</taxon>
    </lineage>
</organism>
<feature type="transmembrane region" description="Helical" evidence="1">
    <location>
        <begin position="38"/>
        <end position="59"/>
    </location>
</feature>
<keyword evidence="3" id="KW-1185">Reference proteome</keyword>
<feature type="transmembrane region" description="Helical" evidence="1">
    <location>
        <begin position="94"/>
        <end position="117"/>
    </location>
</feature>
<evidence type="ECO:0000256" key="1">
    <source>
        <dbReference type="SAM" id="Phobius"/>
    </source>
</evidence>
<dbReference type="Proteomes" id="UP000182491">
    <property type="component" value="Unassembled WGS sequence"/>
</dbReference>
<dbReference type="OrthoDB" id="762068at2"/>
<reference evidence="3" key="1">
    <citation type="submission" date="2016-10" db="EMBL/GenBank/DDBJ databases">
        <authorList>
            <person name="Varghese N."/>
        </authorList>
    </citation>
    <scope>NUCLEOTIDE SEQUENCE [LARGE SCALE GENOMIC DNA]</scope>
    <source>
        <strain evidence="3">DSM 18820</strain>
    </source>
</reference>
<keyword evidence="1" id="KW-0472">Membrane</keyword>
<dbReference type="RefSeq" id="WP_082815177.1">
    <property type="nucleotide sequence ID" value="NZ_BMXC01000002.1"/>
</dbReference>
<name>A0A1I7HYS9_9BACT</name>
<dbReference type="AlphaFoldDB" id="A0A1I7HYS9"/>
<keyword evidence="1" id="KW-0812">Transmembrane</keyword>
<keyword evidence="1" id="KW-1133">Transmembrane helix</keyword>
<accession>A0A1I7HYS9</accession>
<gene>
    <name evidence="2" type="ORF">SAMN04487941_1776</name>
</gene>
<protein>
    <submittedName>
        <fullName evidence="2">Uncharacterized protein</fullName>
    </submittedName>
</protein>
<evidence type="ECO:0000313" key="3">
    <source>
        <dbReference type="Proteomes" id="UP000182491"/>
    </source>
</evidence>
<sequence length="183" mass="19393">METPLPLPAEEVVEPAAPVLDQQLLDLYLHKLSMEQHLIKGLAAGLLAAAVGGVAWAAVTVATGYQIGYMAVAVGFLVGYAIRTMGQGIDKVFGVLGAVLALFGCVLGNFLSTTGFIAQELNMGYVETLLALDYSLLPEIMAETFSPMDALFYGIALYQGYKLSFRQISQEELLANASAPVSA</sequence>
<dbReference type="EMBL" id="FPCA01000002">
    <property type="protein sequence ID" value="SFU65771.1"/>
    <property type="molecule type" value="Genomic_DNA"/>
</dbReference>
<evidence type="ECO:0000313" key="2">
    <source>
        <dbReference type="EMBL" id="SFU65771.1"/>
    </source>
</evidence>
<feature type="transmembrane region" description="Helical" evidence="1">
    <location>
        <begin position="65"/>
        <end position="82"/>
    </location>
</feature>
<proteinExistence type="predicted"/>